<evidence type="ECO:0000313" key="4">
    <source>
        <dbReference type="Proteomes" id="UP001301350"/>
    </source>
</evidence>
<keyword evidence="4" id="KW-1185">Reference proteome</keyword>
<accession>A0AAV9IP16</accession>
<name>A0AAV9IP16_CYACA</name>
<proteinExistence type="predicted"/>
<protein>
    <submittedName>
        <fullName evidence="3">Uncharacterized protein</fullName>
    </submittedName>
</protein>
<sequence length="458" mass="49953">MGTRKQRTSSERVSHDAPMSTPGTAAAADKSDACAPNGASVGKPVTAAAAAAAAMAGRETTVLRQVELESWRLDLEDRELALRQEREALAAEQLRVREEAAEAARQMELARALLAESERRARDVEAHETAIAGMRGRHAASERVQGVVSAANPHRGAEDATGADAAAAATKGQHQGHTPRQVSPQLLVLVRSLQSQVHALRGELKALRKACTASVAAVPTMARQVQPTARVPGGGTSDAPAAANDDLPGVMGALAQLTLPSPRLSELRQREEALRRQEAALRANEEELQRLSLRIREALRGMVPMEMVEARERNAQHRESALEAREQRLAEYTRQQQAQLERDRHAAQSQYREEAQRFAAQCQAERHQLEQQLRQERARSTESIERQRIQLQARLQQYQTAAEQEATEFALLLQQSMAEGGAELAAARAALQHLQAVFGQALHTLEAAAQRASRAQAE</sequence>
<evidence type="ECO:0000313" key="3">
    <source>
        <dbReference type="EMBL" id="KAK4533994.1"/>
    </source>
</evidence>
<comment type="caution">
    <text evidence="3">The sequence shown here is derived from an EMBL/GenBank/DDBJ whole genome shotgun (WGS) entry which is preliminary data.</text>
</comment>
<feature type="compositionally biased region" description="Low complexity" evidence="2">
    <location>
        <begin position="159"/>
        <end position="170"/>
    </location>
</feature>
<evidence type="ECO:0000256" key="2">
    <source>
        <dbReference type="SAM" id="MobiDB-lite"/>
    </source>
</evidence>
<dbReference type="AlphaFoldDB" id="A0AAV9IP16"/>
<feature type="coiled-coil region" evidence="1">
    <location>
        <begin position="72"/>
        <end position="127"/>
    </location>
</feature>
<keyword evidence="1" id="KW-0175">Coiled coil</keyword>
<feature type="region of interest" description="Disordered" evidence="2">
    <location>
        <begin position="1"/>
        <end position="39"/>
    </location>
</feature>
<feature type="coiled-coil region" evidence="1">
    <location>
        <begin position="264"/>
        <end position="408"/>
    </location>
</feature>
<dbReference type="EMBL" id="JANCYW010000001">
    <property type="protein sequence ID" value="KAK4533994.1"/>
    <property type="molecule type" value="Genomic_DNA"/>
</dbReference>
<evidence type="ECO:0000256" key="1">
    <source>
        <dbReference type="SAM" id="Coils"/>
    </source>
</evidence>
<feature type="region of interest" description="Disordered" evidence="2">
    <location>
        <begin position="151"/>
        <end position="180"/>
    </location>
</feature>
<gene>
    <name evidence="3" type="ORF">CDCA_CDCA01G0019</name>
</gene>
<reference evidence="3 4" key="1">
    <citation type="submission" date="2022-07" db="EMBL/GenBank/DDBJ databases">
        <title>Genome-wide signatures of adaptation to extreme environments.</title>
        <authorList>
            <person name="Cho C.H."/>
            <person name="Yoon H.S."/>
        </authorList>
    </citation>
    <scope>NUCLEOTIDE SEQUENCE [LARGE SCALE GENOMIC DNA]</scope>
    <source>
        <strain evidence="3 4">DBV 063 E5</strain>
    </source>
</reference>
<organism evidence="3 4">
    <name type="scientific">Cyanidium caldarium</name>
    <name type="common">Red alga</name>
    <dbReference type="NCBI Taxonomy" id="2771"/>
    <lineage>
        <taxon>Eukaryota</taxon>
        <taxon>Rhodophyta</taxon>
        <taxon>Bangiophyceae</taxon>
        <taxon>Cyanidiales</taxon>
        <taxon>Cyanidiaceae</taxon>
        <taxon>Cyanidium</taxon>
    </lineage>
</organism>
<dbReference type="Proteomes" id="UP001301350">
    <property type="component" value="Unassembled WGS sequence"/>
</dbReference>